<proteinExistence type="inferred from homology"/>
<evidence type="ECO:0000256" key="1">
    <source>
        <dbReference type="ARBA" id="ARBA00004141"/>
    </source>
</evidence>
<feature type="transmembrane region" description="Helical" evidence="6">
    <location>
        <begin position="170"/>
        <end position="193"/>
    </location>
</feature>
<keyword evidence="8" id="KW-1185">Reference proteome</keyword>
<dbReference type="RefSeq" id="WP_311494624.1">
    <property type="nucleotide sequence ID" value="NZ_JAVRHO010000008.1"/>
</dbReference>
<evidence type="ECO:0000256" key="6">
    <source>
        <dbReference type="SAM" id="Phobius"/>
    </source>
</evidence>
<feature type="transmembrane region" description="Helical" evidence="6">
    <location>
        <begin position="31"/>
        <end position="48"/>
    </location>
</feature>
<name>A0ABU3CJC8_9FLAO</name>
<feature type="transmembrane region" description="Helical" evidence="6">
    <location>
        <begin position="143"/>
        <end position="163"/>
    </location>
</feature>
<accession>A0ABU3CJC8</accession>
<keyword evidence="3 6" id="KW-0812">Transmembrane</keyword>
<sequence>MRIKNLLFLITFLLILFNVYTILEWDLIESRWVRIISVTILGGCSARISALENRFLLIAFFLFLLCDFFLLWYEIDIAKYFYFGIHSLAYLFILFHIKSEIKKPKFNLLQNIYFIAIILINSYLFYKVASIFSEEIEELGLEILFYIHGLITVAMVMAAFSFWDNRVNRASIVLFMSILSLALSDVIMFSAYYIELKEMYYLERGLYVIGLAGLARFSALYQNEPIKEENF</sequence>
<dbReference type="InterPro" id="IPR012506">
    <property type="entry name" value="TMEM86B-like"/>
</dbReference>
<evidence type="ECO:0000313" key="7">
    <source>
        <dbReference type="EMBL" id="MDT0646454.1"/>
    </source>
</evidence>
<evidence type="ECO:0000256" key="3">
    <source>
        <dbReference type="ARBA" id="ARBA00022692"/>
    </source>
</evidence>
<dbReference type="Pfam" id="PF07947">
    <property type="entry name" value="YhhN"/>
    <property type="match status" value="1"/>
</dbReference>
<gene>
    <name evidence="7" type="ORF">RM545_07120</name>
</gene>
<feature type="transmembrane region" description="Helical" evidence="6">
    <location>
        <begin position="55"/>
        <end position="73"/>
    </location>
</feature>
<comment type="caution">
    <text evidence="7">The sequence shown here is derived from an EMBL/GenBank/DDBJ whole genome shotgun (WGS) entry which is preliminary data.</text>
</comment>
<feature type="transmembrane region" description="Helical" evidence="6">
    <location>
        <begin position="79"/>
        <end position="97"/>
    </location>
</feature>
<keyword evidence="4 6" id="KW-1133">Transmembrane helix</keyword>
<keyword evidence="5 6" id="KW-0472">Membrane</keyword>
<dbReference type="EMBL" id="JAVRHO010000008">
    <property type="protein sequence ID" value="MDT0646454.1"/>
    <property type="molecule type" value="Genomic_DNA"/>
</dbReference>
<organism evidence="7 8">
    <name type="scientific">Autumnicola lenta</name>
    <dbReference type="NCBI Taxonomy" id="3075593"/>
    <lineage>
        <taxon>Bacteria</taxon>
        <taxon>Pseudomonadati</taxon>
        <taxon>Bacteroidota</taxon>
        <taxon>Flavobacteriia</taxon>
        <taxon>Flavobacteriales</taxon>
        <taxon>Flavobacteriaceae</taxon>
        <taxon>Autumnicola</taxon>
    </lineage>
</organism>
<protein>
    <submittedName>
        <fullName evidence="7">Lysoplasmalogenase family protein</fullName>
    </submittedName>
</protein>
<evidence type="ECO:0000313" key="8">
    <source>
        <dbReference type="Proteomes" id="UP001245285"/>
    </source>
</evidence>
<evidence type="ECO:0000256" key="5">
    <source>
        <dbReference type="ARBA" id="ARBA00023136"/>
    </source>
</evidence>
<comment type="similarity">
    <text evidence="2">Belongs to the TMEM86 family.</text>
</comment>
<dbReference type="Proteomes" id="UP001245285">
    <property type="component" value="Unassembled WGS sequence"/>
</dbReference>
<feature type="transmembrane region" description="Helical" evidence="6">
    <location>
        <begin position="109"/>
        <end position="131"/>
    </location>
</feature>
<evidence type="ECO:0000256" key="2">
    <source>
        <dbReference type="ARBA" id="ARBA00007375"/>
    </source>
</evidence>
<evidence type="ECO:0000256" key="4">
    <source>
        <dbReference type="ARBA" id="ARBA00022989"/>
    </source>
</evidence>
<comment type="subcellular location">
    <subcellularLocation>
        <location evidence="1">Membrane</location>
        <topology evidence="1">Multi-pass membrane protein</topology>
    </subcellularLocation>
</comment>
<reference evidence="7 8" key="1">
    <citation type="submission" date="2023-09" db="EMBL/GenBank/DDBJ databases">
        <authorList>
            <person name="Rey-Velasco X."/>
        </authorList>
    </citation>
    <scope>NUCLEOTIDE SEQUENCE [LARGE SCALE GENOMIC DNA]</scope>
    <source>
        <strain evidence="7 8">F260</strain>
    </source>
</reference>